<dbReference type="RefSeq" id="WP_174494580.1">
    <property type="nucleotide sequence ID" value="NZ_CADDWK010000001.1"/>
</dbReference>
<organism evidence="1 2">
    <name type="scientific">Salirhabdus euzebyi</name>
    <dbReference type="NCBI Taxonomy" id="394506"/>
    <lineage>
        <taxon>Bacteria</taxon>
        <taxon>Bacillati</taxon>
        <taxon>Bacillota</taxon>
        <taxon>Bacilli</taxon>
        <taxon>Bacillales</taxon>
        <taxon>Bacillaceae</taxon>
        <taxon>Salirhabdus</taxon>
    </lineage>
</organism>
<dbReference type="AlphaFoldDB" id="A0A841Q7F9"/>
<sequence>MKKTSFNQKLWNIDLFDEIGYDKATKKLYIFCNDGKVIEFFNIEQKDVFGLIISIDKDNLITEFKERFPYNIHDNELTLSV</sequence>
<evidence type="ECO:0000313" key="2">
    <source>
        <dbReference type="Proteomes" id="UP000581688"/>
    </source>
</evidence>
<accession>A0A841Q7F9</accession>
<gene>
    <name evidence="1" type="ORF">HNQ94_002836</name>
</gene>
<evidence type="ECO:0000313" key="1">
    <source>
        <dbReference type="EMBL" id="MBB6454361.1"/>
    </source>
</evidence>
<dbReference type="Proteomes" id="UP000581688">
    <property type="component" value="Unassembled WGS sequence"/>
</dbReference>
<name>A0A841Q7F9_9BACI</name>
<keyword evidence="2" id="KW-1185">Reference proteome</keyword>
<comment type="caution">
    <text evidence="1">The sequence shown here is derived from an EMBL/GenBank/DDBJ whole genome shotgun (WGS) entry which is preliminary data.</text>
</comment>
<proteinExistence type="predicted"/>
<dbReference type="EMBL" id="JACHGH010000008">
    <property type="protein sequence ID" value="MBB6454361.1"/>
    <property type="molecule type" value="Genomic_DNA"/>
</dbReference>
<protein>
    <submittedName>
        <fullName evidence="1">Putative lipase involved disintegration of autophagic bodies</fullName>
    </submittedName>
</protein>
<reference evidence="1 2" key="1">
    <citation type="submission" date="2020-08" db="EMBL/GenBank/DDBJ databases">
        <title>Genomic Encyclopedia of Type Strains, Phase IV (KMG-IV): sequencing the most valuable type-strain genomes for metagenomic binning, comparative biology and taxonomic classification.</title>
        <authorList>
            <person name="Goeker M."/>
        </authorList>
    </citation>
    <scope>NUCLEOTIDE SEQUENCE [LARGE SCALE GENOMIC DNA]</scope>
    <source>
        <strain evidence="1 2">DSM 19612</strain>
    </source>
</reference>